<dbReference type="AlphaFoldDB" id="A0A0D0AED8"/>
<evidence type="ECO:0000313" key="2">
    <source>
        <dbReference type="Proteomes" id="UP000054485"/>
    </source>
</evidence>
<dbReference type="HOGENOM" id="CLU_192420_0_0_1"/>
<dbReference type="InParanoid" id="A0A0D0AED8"/>
<sequence>MDFEVKTHFELENKFCIHGHHADGLPVLQANAMVRTQDGESDLTLTPTTIDLSHDNCDKVQGASALSPLLFPHKEFQAATLVTQSKG</sequence>
<protein>
    <submittedName>
        <fullName evidence="1">Uncharacterized protein</fullName>
    </submittedName>
</protein>
<organism evidence="1 2">
    <name type="scientific">Suillus luteus UH-Slu-Lm8-n1</name>
    <dbReference type="NCBI Taxonomy" id="930992"/>
    <lineage>
        <taxon>Eukaryota</taxon>
        <taxon>Fungi</taxon>
        <taxon>Dikarya</taxon>
        <taxon>Basidiomycota</taxon>
        <taxon>Agaricomycotina</taxon>
        <taxon>Agaricomycetes</taxon>
        <taxon>Agaricomycetidae</taxon>
        <taxon>Boletales</taxon>
        <taxon>Suillineae</taxon>
        <taxon>Suillaceae</taxon>
        <taxon>Suillus</taxon>
    </lineage>
</organism>
<gene>
    <name evidence="1" type="ORF">CY34DRAFT_814198</name>
</gene>
<proteinExistence type="predicted"/>
<reference evidence="2" key="2">
    <citation type="submission" date="2015-01" db="EMBL/GenBank/DDBJ databases">
        <title>Evolutionary Origins and Diversification of the Mycorrhizal Mutualists.</title>
        <authorList>
            <consortium name="DOE Joint Genome Institute"/>
            <consortium name="Mycorrhizal Genomics Consortium"/>
            <person name="Kohler A."/>
            <person name="Kuo A."/>
            <person name="Nagy L.G."/>
            <person name="Floudas D."/>
            <person name="Copeland A."/>
            <person name="Barry K.W."/>
            <person name="Cichocki N."/>
            <person name="Veneault-Fourrey C."/>
            <person name="LaButti K."/>
            <person name="Lindquist E.A."/>
            <person name="Lipzen A."/>
            <person name="Lundell T."/>
            <person name="Morin E."/>
            <person name="Murat C."/>
            <person name="Riley R."/>
            <person name="Ohm R."/>
            <person name="Sun H."/>
            <person name="Tunlid A."/>
            <person name="Henrissat B."/>
            <person name="Grigoriev I.V."/>
            <person name="Hibbett D.S."/>
            <person name="Martin F."/>
        </authorList>
    </citation>
    <scope>NUCLEOTIDE SEQUENCE [LARGE SCALE GENOMIC DNA]</scope>
    <source>
        <strain evidence="2">UH-Slu-Lm8-n1</strain>
    </source>
</reference>
<evidence type="ECO:0000313" key="1">
    <source>
        <dbReference type="EMBL" id="KIK32582.1"/>
    </source>
</evidence>
<keyword evidence="2" id="KW-1185">Reference proteome</keyword>
<name>A0A0D0AED8_9AGAM</name>
<reference evidence="1 2" key="1">
    <citation type="submission" date="2014-04" db="EMBL/GenBank/DDBJ databases">
        <authorList>
            <consortium name="DOE Joint Genome Institute"/>
            <person name="Kuo A."/>
            <person name="Ruytinx J."/>
            <person name="Rineau F."/>
            <person name="Colpaert J."/>
            <person name="Kohler A."/>
            <person name="Nagy L.G."/>
            <person name="Floudas D."/>
            <person name="Copeland A."/>
            <person name="Barry K.W."/>
            <person name="Cichocki N."/>
            <person name="Veneault-Fourrey C."/>
            <person name="LaButti K."/>
            <person name="Lindquist E.A."/>
            <person name="Lipzen A."/>
            <person name="Lundell T."/>
            <person name="Morin E."/>
            <person name="Murat C."/>
            <person name="Sun H."/>
            <person name="Tunlid A."/>
            <person name="Henrissat B."/>
            <person name="Grigoriev I.V."/>
            <person name="Hibbett D.S."/>
            <person name="Martin F."/>
            <person name="Nordberg H.P."/>
            <person name="Cantor M.N."/>
            <person name="Hua S.X."/>
        </authorList>
    </citation>
    <scope>NUCLEOTIDE SEQUENCE [LARGE SCALE GENOMIC DNA]</scope>
    <source>
        <strain evidence="1 2">UH-Slu-Lm8-n1</strain>
    </source>
</reference>
<dbReference type="Proteomes" id="UP000054485">
    <property type="component" value="Unassembled WGS sequence"/>
</dbReference>
<accession>A0A0D0AED8</accession>
<dbReference type="EMBL" id="KN836182">
    <property type="protein sequence ID" value="KIK32582.1"/>
    <property type="molecule type" value="Genomic_DNA"/>
</dbReference>